<gene>
    <name evidence="2" type="ORF">D5018_03865</name>
</gene>
<dbReference type="Pfam" id="PF01381">
    <property type="entry name" value="HTH_3"/>
    <property type="match status" value="1"/>
</dbReference>
<dbReference type="InterPro" id="IPR010982">
    <property type="entry name" value="Lambda_DNA-bd_dom_sf"/>
</dbReference>
<keyword evidence="3" id="KW-1185">Reference proteome</keyword>
<evidence type="ECO:0000313" key="3">
    <source>
        <dbReference type="Proteomes" id="UP000281474"/>
    </source>
</evidence>
<dbReference type="GO" id="GO:0003677">
    <property type="term" value="F:DNA binding"/>
    <property type="evidence" value="ECO:0007669"/>
    <property type="project" value="InterPro"/>
</dbReference>
<organism evidence="2 3">
    <name type="scientific">Parashewanella curva</name>
    <dbReference type="NCBI Taxonomy" id="2338552"/>
    <lineage>
        <taxon>Bacteria</taxon>
        <taxon>Pseudomonadati</taxon>
        <taxon>Pseudomonadota</taxon>
        <taxon>Gammaproteobacteria</taxon>
        <taxon>Alteromonadales</taxon>
        <taxon>Shewanellaceae</taxon>
        <taxon>Parashewanella</taxon>
    </lineage>
</organism>
<sequence length="72" mass="8116">MASRGCDLLKIGRRIRGITQQDVADSYGVHVKTYRKWEKGETAVPYDALVAICDDVFRLPVEKINEVTVYAS</sequence>
<dbReference type="RefSeq" id="WP_121837677.1">
    <property type="nucleotide sequence ID" value="NZ_ML014758.1"/>
</dbReference>
<dbReference type="OrthoDB" id="6268287at2"/>
<dbReference type="AlphaFoldDB" id="A0A3L8Q295"/>
<feature type="domain" description="HTH cro/C1-type" evidence="1">
    <location>
        <begin position="9"/>
        <end position="64"/>
    </location>
</feature>
<dbReference type="InterPro" id="IPR001387">
    <property type="entry name" value="Cro/C1-type_HTH"/>
</dbReference>
<evidence type="ECO:0000259" key="1">
    <source>
        <dbReference type="PROSITE" id="PS50943"/>
    </source>
</evidence>
<dbReference type="CDD" id="cd00093">
    <property type="entry name" value="HTH_XRE"/>
    <property type="match status" value="1"/>
</dbReference>
<protein>
    <submittedName>
        <fullName evidence="2">XRE family transcriptional regulator</fullName>
    </submittedName>
</protein>
<name>A0A3L8Q295_9GAMM</name>
<reference evidence="2 3" key="1">
    <citation type="submission" date="2018-09" db="EMBL/GenBank/DDBJ databases">
        <title>Phylogeny of the Shewanellaceae, and recommendation for two new genera, Pseudoshewanella and Parashewanella.</title>
        <authorList>
            <person name="Wang G."/>
        </authorList>
    </citation>
    <scope>NUCLEOTIDE SEQUENCE [LARGE SCALE GENOMIC DNA]</scope>
    <source>
        <strain evidence="2 3">C51</strain>
    </source>
</reference>
<proteinExistence type="predicted"/>
<comment type="caution">
    <text evidence="2">The sequence shown here is derived from an EMBL/GenBank/DDBJ whole genome shotgun (WGS) entry which is preliminary data.</text>
</comment>
<dbReference type="PROSITE" id="PS50943">
    <property type="entry name" value="HTH_CROC1"/>
    <property type="match status" value="1"/>
</dbReference>
<accession>A0A3L8Q295</accession>
<dbReference type="Proteomes" id="UP000281474">
    <property type="component" value="Unassembled WGS sequence"/>
</dbReference>
<dbReference type="SMART" id="SM00530">
    <property type="entry name" value="HTH_XRE"/>
    <property type="match status" value="1"/>
</dbReference>
<evidence type="ECO:0000313" key="2">
    <source>
        <dbReference type="EMBL" id="RLV60988.1"/>
    </source>
</evidence>
<dbReference type="Gene3D" id="1.10.260.40">
    <property type="entry name" value="lambda repressor-like DNA-binding domains"/>
    <property type="match status" value="1"/>
</dbReference>
<dbReference type="SUPFAM" id="SSF47413">
    <property type="entry name" value="lambda repressor-like DNA-binding domains"/>
    <property type="match status" value="1"/>
</dbReference>
<dbReference type="EMBL" id="QZEI01000009">
    <property type="protein sequence ID" value="RLV60988.1"/>
    <property type="molecule type" value="Genomic_DNA"/>
</dbReference>